<gene>
    <name evidence="1" type="ORF">REISMN_01205</name>
</gene>
<keyword evidence="2" id="KW-1185">Reference proteome</keyword>
<evidence type="ECO:0000313" key="2">
    <source>
        <dbReference type="Proteomes" id="UP000027161"/>
    </source>
</evidence>
<dbReference type="SUPFAM" id="SSF56655">
    <property type="entry name" value="Carbohydrate phosphatase"/>
    <property type="match status" value="1"/>
</dbReference>
<name>A0A8E0WMT8_9RICK</name>
<comment type="caution">
    <text evidence="1">The sequence shown here is derived from an EMBL/GenBank/DDBJ whole genome shotgun (WGS) entry which is preliminary data.</text>
</comment>
<dbReference type="AlphaFoldDB" id="A0A8E0WMT8"/>
<dbReference type="Proteomes" id="UP000027161">
    <property type="component" value="Unassembled WGS sequence"/>
</dbReference>
<dbReference type="Gene3D" id="3.40.190.80">
    <property type="match status" value="1"/>
</dbReference>
<evidence type="ECO:0008006" key="3">
    <source>
        <dbReference type="Google" id="ProtNLM"/>
    </source>
</evidence>
<accession>A0A8E0WMT8</accession>
<organism evidence="1 2">
    <name type="scientific">Rickettsia tamurae subsp. buchneri</name>
    <dbReference type="NCBI Taxonomy" id="1462938"/>
    <lineage>
        <taxon>Bacteria</taxon>
        <taxon>Pseudomonadati</taxon>
        <taxon>Pseudomonadota</taxon>
        <taxon>Alphaproteobacteria</taxon>
        <taxon>Rickettsiales</taxon>
        <taxon>Rickettsiaceae</taxon>
        <taxon>Rickettsieae</taxon>
        <taxon>Rickettsia</taxon>
        <taxon>spotted fever group</taxon>
    </lineage>
</organism>
<dbReference type="EMBL" id="JFKF01000026">
    <property type="protein sequence ID" value="KDO03510.1"/>
    <property type="molecule type" value="Genomic_DNA"/>
</dbReference>
<sequence>MEWNIAAGHALIKAGGGNILDTHGQEITYGKENFANPNFLPVVNIDWKGRQKCHPAT</sequence>
<reference evidence="1 2" key="1">
    <citation type="submission" date="2014-02" db="EMBL/GenBank/DDBJ databases">
        <title>Draft genome sequence of Rickettsia buchneri sp. nov. ISO7T.</title>
        <authorList>
            <person name="Felsheim R.F."/>
            <person name="Kurtti T.J."/>
            <person name="Munderloh U.G."/>
        </authorList>
    </citation>
    <scope>NUCLEOTIDE SEQUENCE [LARGE SCALE GENOMIC DNA]</scope>
    <source>
        <strain evidence="1 2">ISO7</strain>
    </source>
</reference>
<protein>
    <recommendedName>
        <fullName evidence="3">3'(2'),5'-bisphosphate nucleotidase</fullName>
    </recommendedName>
</protein>
<evidence type="ECO:0000313" key="1">
    <source>
        <dbReference type="EMBL" id="KDO03510.1"/>
    </source>
</evidence>
<proteinExistence type="predicted"/>